<name>I4DLM7_PAPXU</name>
<protein>
    <submittedName>
        <fullName evidence="2">Uncharacterized protein</fullName>
    </submittedName>
</protein>
<feature type="transmembrane region" description="Helical" evidence="1">
    <location>
        <begin position="6"/>
        <end position="24"/>
    </location>
</feature>
<feature type="transmembrane region" description="Helical" evidence="1">
    <location>
        <begin position="29"/>
        <end position="48"/>
    </location>
</feature>
<dbReference type="EMBL" id="AK402195">
    <property type="protein sequence ID" value="BAM18817.1"/>
    <property type="molecule type" value="mRNA"/>
</dbReference>
<keyword evidence="1" id="KW-0472">Membrane</keyword>
<keyword evidence="1" id="KW-0812">Transmembrane</keyword>
<reference evidence="2" key="1">
    <citation type="journal article" date="2012" name="BMC Biol.">
        <title>Comprehensive microarray-based analysis for stage-specific larval camouflage pattern-associated genes in the swallowtail butterfly, Papilio xuthus.</title>
        <authorList>
            <person name="Futahashi R."/>
            <person name="Shirataki H."/>
            <person name="Narita T."/>
            <person name="Mita K."/>
            <person name="Fujiwara H."/>
        </authorList>
    </citation>
    <scope>NUCLEOTIDE SEQUENCE</scope>
    <source>
        <tissue evidence="2">Epidermis</tissue>
    </source>
</reference>
<sequence>MSCNIIIFVSCHTVFIFWISLCFLCKLWCIYFSIFPVIFFCVCMFYLIRLNQNYVLIDVIF</sequence>
<keyword evidence="1" id="KW-1133">Transmembrane helix</keyword>
<evidence type="ECO:0000256" key="1">
    <source>
        <dbReference type="SAM" id="Phobius"/>
    </source>
</evidence>
<dbReference type="AlphaFoldDB" id="I4DLM7"/>
<evidence type="ECO:0000313" key="2">
    <source>
        <dbReference type="EMBL" id="BAM18817.1"/>
    </source>
</evidence>
<organism evidence="2">
    <name type="scientific">Papilio xuthus</name>
    <name type="common">Asian swallowtail butterfly</name>
    <dbReference type="NCBI Taxonomy" id="66420"/>
    <lineage>
        <taxon>Eukaryota</taxon>
        <taxon>Metazoa</taxon>
        <taxon>Ecdysozoa</taxon>
        <taxon>Arthropoda</taxon>
        <taxon>Hexapoda</taxon>
        <taxon>Insecta</taxon>
        <taxon>Pterygota</taxon>
        <taxon>Neoptera</taxon>
        <taxon>Endopterygota</taxon>
        <taxon>Lepidoptera</taxon>
        <taxon>Glossata</taxon>
        <taxon>Ditrysia</taxon>
        <taxon>Papilionoidea</taxon>
        <taxon>Papilionidae</taxon>
        <taxon>Papilioninae</taxon>
        <taxon>Papilio</taxon>
    </lineage>
</organism>
<proteinExistence type="evidence at transcript level"/>
<accession>I4DLM7</accession>